<reference evidence="1 2" key="2">
    <citation type="submission" date="2018-03" db="EMBL/GenBank/DDBJ databases">
        <authorList>
            <person name="Keele B.F."/>
        </authorList>
    </citation>
    <scope>NUCLEOTIDE SEQUENCE [LARGE SCALE GENOMIC DNA]</scope>
    <source>
        <strain evidence="1 2">CCALA 016</strain>
    </source>
</reference>
<proteinExistence type="predicted"/>
<keyword evidence="2" id="KW-1185">Reference proteome</keyword>
<name>A0A2T1LU20_9CHRO</name>
<protein>
    <submittedName>
        <fullName evidence="1">Uncharacterized protein</fullName>
    </submittedName>
</protein>
<dbReference type="AlphaFoldDB" id="A0A2T1LU20"/>
<accession>A0A2T1LU20</accession>
<sequence length="63" mass="7250">MKKESITRISLSIAKKLKDLSDWEKVEAMSDDEALANALDDPDNQPLTYPMSKDVKPFKRIKR</sequence>
<dbReference type="RefSeq" id="WP_106458345.1">
    <property type="nucleotide sequence ID" value="NZ_PXOH01000024.1"/>
</dbReference>
<dbReference type="EMBL" id="PXOH01000024">
    <property type="protein sequence ID" value="PSF34937.1"/>
    <property type="molecule type" value="Genomic_DNA"/>
</dbReference>
<organism evidence="1 2">
    <name type="scientific">Aphanothece hegewaldii CCALA 016</name>
    <dbReference type="NCBI Taxonomy" id="2107694"/>
    <lineage>
        <taxon>Bacteria</taxon>
        <taxon>Bacillati</taxon>
        <taxon>Cyanobacteriota</taxon>
        <taxon>Cyanophyceae</taxon>
        <taxon>Oscillatoriophycideae</taxon>
        <taxon>Chroococcales</taxon>
        <taxon>Aphanothecaceae</taxon>
        <taxon>Aphanothece</taxon>
    </lineage>
</organism>
<dbReference type="Proteomes" id="UP000239001">
    <property type="component" value="Unassembled WGS sequence"/>
</dbReference>
<evidence type="ECO:0000313" key="1">
    <source>
        <dbReference type="EMBL" id="PSF34937.1"/>
    </source>
</evidence>
<reference evidence="1 2" key="1">
    <citation type="submission" date="2018-03" db="EMBL/GenBank/DDBJ databases">
        <title>The ancient ancestry and fast evolution of plastids.</title>
        <authorList>
            <person name="Moore K.R."/>
            <person name="Magnabosco C."/>
            <person name="Momper L."/>
            <person name="Gold D.A."/>
            <person name="Bosak T."/>
            <person name="Fournier G.P."/>
        </authorList>
    </citation>
    <scope>NUCLEOTIDE SEQUENCE [LARGE SCALE GENOMIC DNA]</scope>
    <source>
        <strain evidence="1 2">CCALA 016</strain>
    </source>
</reference>
<comment type="caution">
    <text evidence="1">The sequence shown here is derived from an EMBL/GenBank/DDBJ whole genome shotgun (WGS) entry which is preliminary data.</text>
</comment>
<evidence type="ECO:0000313" key="2">
    <source>
        <dbReference type="Proteomes" id="UP000239001"/>
    </source>
</evidence>
<gene>
    <name evidence="1" type="ORF">C7H19_18190</name>
</gene>
<dbReference type="OrthoDB" id="428560at2"/>